<evidence type="ECO:0000256" key="1">
    <source>
        <dbReference type="SAM" id="Phobius"/>
    </source>
</evidence>
<keyword evidence="1" id="KW-0472">Membrane</keyword>
<protein>
    <submittedName>
        <fullName evidence="2">Uncharacterized protein</fullName>
    </submittedName>
</protein>
<dbReference type="AlphaFoldDB" id="B8GAI5"/>
<dbReference type="KEGG" id="cag:Cagg_3724"/>
<keyword evidence="3" id="KW-1185">Reference proteome</keyword>
<reference evidence="2" key="1">
    <citation type="submission" date="2008-12" db="EMBL/GenBank/DDBJ databases">
        <title>Complete sequence of Chloroflexus aggregans DSM 9485.</title>
        <authorList>
            <consortium name="US DOE Joint Genome Institute"/>
            <person name="Lucas S."/>
            <person name="Copeland A."/>
            <person name="Lapidus A."/>
            <person name="Glavina del Rio T."/>
            <person name="Dalin E."/>
            <person name="Tice H."/>
            <person name="Pitluck S."/>
            <person name="Foster B."/>
            <person name="Larimer F."/>
            <person name="Land M."/>
            <person name="Hauser L."/>
            <person name="Kyrpides N."/>
            <person name="Mikhailova N."/>
            <person name="Bryant D."/>
            <person name="Richardson P."/>
        </authorList>
    </citation>
    <scope>NUCLEOTIDE SEQUENCE</scope>
    <source>
        <strain evidence="2">DSM 9485</strain>
    </source>
</reference>
<accession>B8GAI5</accession>
<dbReference type="Proteomes" id="UP000002508">
    <property type="component" value="Chromosome"/>
</dbReference>
<dbReference type="EMBL" id="CP001337">
    <property type="protein sequence ID" value="ACL26560.1"/>
    <property type="molecule type" value="Genomic_DNA"/>
</dbReference>
<name>B8GAI5_CHLAD</name>
<sequence length="48" mass="5302">MQQKQITSVRRTAVRFDIPYRLAQALAVFITIGVMFVVATACNAIASM</sequence>
<keyword evidence="1" id="KW-1133">Transmembrane helix</keyword>
<gene>
    <name evidence="2" type="ordered locus">Cagg_3724</name>
</gene>
<organism evidence="2 3">
    <name type="scientific">Chloroflexus aggregans (strain MD-66 / DSM 9485)</name>
    <dbReference type="NCBI Taxonomy" id="326427"/>
    <lineage>
        <taxon>Bacteria</taxon>
        <taxon>Bacillati</taxon>
        <taxon>Chloroflexota</taxon>
        <taxon>Chloroflexia</taxon>
        <taxon>Chloroflexales</taxon>
        <taxon>Chloroflexineae</taxon>
        <taxon>Chloroflexaceae</taxon>
        <taxon>Chloroflexus</taxon>
    </lineage>
</organism>
<proteinExistence type="predicted"/>
<keyword evidence="1" id="KW-0812">Transmembrane</keyword>
<evidence type="ECO:0000313" key="3">
    <source>
        <dbReference type="Proteomes" id="UP000002508"/>
    </source>
</evidence>
<dbReference type="HOGENOM" id="CLU_3150906_0_0_0"/>
<evidence type="ECO:0000313" key="2">
    <source>
        <dbReference type="EMBL" id="ACL26560.1"/>
    </source>
</evidence>
<feature type="transmembrane region" description="Helical" evidence="1">
    <location>
        <begin position="21"/>
        <end position="46"/>
    </location>
</feature>